<evidence type="ECO:0000259" key="1">
    <source>
        <dbReference type="Pfam" id="PF12816"/>
    </source>
</evidence>
<dbReference type="STRING" id="77020.A0A0M8MKM4"/>
<dbReference type="GO" id="GO:0006623">
    <property type="term" value="P:protein targeting to vacuole"/>
    <property type="evidence" value="ECO:0007669"/>
    <property type="project" value="InterPro"/>
</dbReference>
<dbReference type="VEuPathDB" id="FungiDB:Malapachy_0033"/>
<gene>
    <name evidence="3" type="ORF">Malapachy_0033</name>
</gene>
<dbReference type="Proteomes" id="UP000037751">
    <property type="component" value="Unassembled WGS sequence"/>
</dbReference>
<dbReference type="Pfam" id="PF12816">
    <property type="entry name" value="TPR_Vps8"/>
    <property type="match status" value="1"/>
</dbReference>
<evidence type="ECO:0000313" key="3">
    <source>
        <dbReference type="EMBL" id="KOS13448.1"/>
    </source>
</evidence>
<protein>
    <submittedName>
        <fullName evidence="3">Uncharacterized protein</fullName>
    </submittedName>
</protein>
<dbReference type="PANTHER" id="PTHR12616">
    <property type="entry name" value="VACUOLAR PROTEIN SORTING VPS41"/>
    <property type="match status" value="1"/>
</dbReference>
<name>A0A0M8MKM4_9BASI</name>
<dbReference type="InterPro" id="IPR025941">
    <property type="entry name" value="Vps8_central_dom"/>
</dbReference>
<comment type="caution">
    <text evidence="3">The sequence shown here is derived from an EMBL/GenBank/DDBJ whole genome shotgun (WGS) entry which is preliminary data.</text>
</comment>
<dbReference type="PANTHER" id="PTHR12616:SF8">
    <property type="entry name" value="VACUOLAR PROTEIN SORTING-ASSOCIATED PROTEIN 8 HOMOLOG"/>
    <property type="match status" value="1"/>
</dbReference>
<dbReference type="EMBL" id="LGAV01000006">
    <property type="protein sequence ID" value="KOS13448.1"/>
    <property type="molecule type" value="Genomic_DNA"/>
</dbReference>
<evidence type="ECO:0000259" key="2">
    <source>
        <dbReference type="Pfam" id="PF25066"/>
    </source>
</evidence>
<dbReference type="GO" id="GO:0034058">
    <property type="term" value="P:endosomal vesicle fusion"/>
    <property type="evidence" value="ECO:0007669"/>
    <property type="project" value="TreeGrafter"/>
</dbReference>
<dbReference type="GO" id="GO:0005770">
    <property type="term" value="C:late endosome"/>
    <property type="evidence" value="ECO:0007669"/>
    <property type="project" value="TreeGrafter"/>
</dbReference>
<dbReference type="RefSeq" id="XP_017991080.1">
    <property type="nucleotide sequence ID" value="XM_018134567.1"/>
</dbReference>
<feature type="domain" description="VPS8-like TPR-like repeats" evidence="2">
    <location>
        <begin position="930"/>
        <end position="1081"/>
    </location>
</feature>
<dbReference type="InterPro" id="IPR045111">
    <property type="entry name" value="Vps41/Vps8"/>
</dbReference>
<dbReference type="GeneID" id="28726442"/>
<proteinExistence type="predicted"/>
<dbReference type="GO" id="GO:0030897">
    <property type="term" value="C:HOPS complex"/>
    <property type="evidence" value="ECO:0007669"/>
    <property type="project" value="TreeGrafter"/>
</dbReference>
<dbReference type="AlphaFoldDB" id="A0A0M8MKM4"/>
<feature type="domain" description="Vacuolar protein sorting-associated protein 8 central" evidence="1">
    <location>
        <begin position="420"/>
        <end position="608"/>
    </location>
</feature>
<dbReference type="InterPro" id="IPR059070">
    <property type="entry name" value="TPR_VPS8_2"/>
</dbReference>
<dbReference type="Pfam" id="PF25066">
    <property type="entry name" value="TPR_VPS8_2"/>
    <property type="match status" value="1"/>
</dbReference>
<dbReference type="Pfam" id="PF23410">
    <property type="entry name" value="Beta-prop_VPS8"/>
    <property type="match status" value="1"/>
</dbReference>
<evidence type="ECO:0000313" key="4">
    <source>
        <dbReference type="Proteomes" id="UP000037751"/>
    </source>
</evidence>
<organism evidence="3 4">
    <name type="scientific">Malassezia pachydermatis</name>
    <dbReference type="NCBI Taxonomy" id="77020"/>
    <lineage>
        <taxon>Eukaryota</taxon>
        <taxon>Fungi</taxon>
        <taxon>Dikarya</taxon>
        <taxon>Basidiomycota</taxon>
        <taxon>Ustilaginomycotina</taxon>
        <taxon>Malasseziomycetes</taxon>
        <taxon>Malasseziales</taxon>
        <taxon>Malasseziaceae</taxon>
        <taxon>Malassezia</taxon>
    </lineage>
</organism>
<dbReference type="OrthoDB" id="289913at2759"/>
<reference evidence="3 4" key="1">
    <citation type="submission" date="2015-07" db="EMBL/GenBank/DDBJ databases">
        <title>Draft Genome Sequence of Malassezia furfur CBS1878 and Malassezia pachydermatis CBS1879.</title>
        <authorList>
            <person name="Triana S."/>
            <person name="Ohm R."/>
            <person name="Gonzalez A."/>
            <person name="DeCock H."/>
            <person name="Restrepo S."/>
            <person name="Celis A."/>
        </authorList>
    </citation>
    <scope>NUCLEOTIDE SEQUENCE [LARGE SCALE GENOMIC DNA]</scope>
    <source>
        <strain evidence="3 4">CBS 1879</strain>
    </source>
</reference>
<sequence>MSNTAYGDGHAVTALSVSQEATYVGVGHASGHIFLYDLFQADEPARHVPPIDPTVVRAGRGEGHFEGSPITHLYFVGARKTAILSTDAHGLCIYHSLGRMLGMASNDTLRIYGQYSLHDSPHIFDAMPLPVGTTDHPSNAHRFVALLLSDKLLLIGLQPSARTWYRSTVPESCQTAALAWFPAIVQEKSVQHPLLAFAFGSQLRLLHVRSVRVKPRSPEDPATSAIVMAEDTLLSAPSSIVRLQWVHRQLLFVVTDNAWLLYDMRKNAYTEWQPHDPIVAQHMATSSTCALSLYVWRSKAFLLAEDQFFTGDFLPWDARLQELEQAQDWYEALRLGLDLYHGTSLGSGIGLPDSRSEQKYIIAKRLQTIQQNALRLLSASPADAHTLVHLCGQVAIATADETFLYGDLYWAYEQYDMEEVYVHELEQFILRGQLHTPPPSVVQRLIAFRDRRQEYEEVSQLILHVDPLQLDLDQVLRVCSEHGLWGPMAHVCEHVMHDYVTPVAYLLSTLCTQLLRHEFSAENANLYAIFPLLSAYLRGLRYPSLTPMEPTDAVKAASDIMSCLFSKGPFEWVGHGAIPTLDHKPYPYLRLVWSLDSEPFFDGIDLAFETDIFGDERPSSWLHRQTVVQILLEACQGPSIPEDVSLFTALFVARNAAKYPQFVSLSDQQVQWVFTVLTSDVTNHMDSEYALECILSVHPIQLDEAHITALRRATFWHIYEQALFKTHQFNELFRFYLLDLDGSHHAPGQLYARIAEMLSRSGLRKAAQRDQLHPTLVSSVADVPDSLLGDLAQVVSRYFVSLNDAVLDELNSTPQRQYLYLTFFFSLDQPSMKDWPIPLRRLWMTRLAEFCPSQLVAQLEAHSLSYFDLDHARKEAEDFGVLHAVLWIYDRQGQTPYGMDVLDKHIDTVTQHVNNAMDDHHGRLWIQTQHVFQQLRDLVHMASRLCIERTNRKDAVMEDARELWFRLLHALMTLEHTLSARNAAPASSALLSYAQEQSRMLTQDVLASLVTSVSSDTVSFSHLFRRLVDDMSTVEQKYSDVRVVVEAMLSAYRLRCEVLTLSVRMNEADVARLFHELTKERGSGWFIPQAQIHVTQGSPHPKSNVRASQYAIHRVTLTPSGEVLPCSSDLSM</sequence>
<accession>A0A0M8MKM4</accession>
<keyword evidence="4" id="KW-1185">Reference proteome</keyword>